<sequence>MSASHWYIKAASACTGQGVTPAQIYAGVQTTSSRVVPCSSLTVNFEGVVTSSLVCPVNDDVIEPGSRCAVLAAQALSEFAKTCDVMPMEGAIALQLGSTVQHDTFMEDLNNALFQLGLQDIGNRLDSLEKVFISQPEDWSKLEAFEEVIWLSVDSLLNRTSIDVLEDHIANEIYPEGIVPGEASAILWLSKFNESMYNIDKANMDNNQEESYKNRSYIDERFARLRVYQSSWRRLEELHSDHAEIEPLQHLMVNSVSALPKQQSAWYQWIGRLKLTDTQAIEQAPHLWLARSFGYVGVASASIGVLCALGYLTLSLATTTSAWLVDAQLPQGYHLYKIEQGKQDVE</sequence>
<dbReference type="OrthoDB" id="6179557at2"/>
<dbReference type="HOGENOM" id="CLU_801223_0_0_6"/>
<dbReference type="STRING" id="717774.Marme_3056"/>
<dbReference type="EMBL" id="CP002583">
    <property type="protein sequence ID" value="ADZ92275.1"/>
    <property type="molecule type" value="Genomic_DNA"/>
</dbReference>
<accession>F2K295</accession>
<evidence type="ECO:0000313" key="1">
    <source>
        <dbReference type="EMBL" id="ADZ92275.1"/>
    </source>
</evidence>
<reference evidence="1 2" key="1">
    <citation type="journal article" date="2012" name="Stand. Genomic Sci.">
        <title>Complete genome sequence of the melanogenic marine bacterium Marinomonas mediterranea type strain (MMB-1(T)).</title>
        <authorList>
            <person name="Lucas-Elio P."/>
            <person name="Goodwin L."/>
            <person name="Woyke T."/>
            <person name="Pitluck S."/>
            <person name="Nolan M."/>
            <person name="Kyrpides N.C."/>
            <person name="Detter J.C."/>
            <person name="Copeland A."/>
            <person name="Teshima H."/>
            <person name="Bruce D."/>
            <person name="Detter C."/>
            <person name="Tapia R."/>
            <person name="Han S."/>
            <person name="Land M.L."/>
            <person name="Ivanova N."/>
            <person name="Mikhailova N."/>
            <person name="Johnston A.W."/>
            <person name="Sanchez-Amat A."/>
        </authorList>
    </citation>
    <scope>NUCLEOTIDE SEQUENCE [LARGE SCALE GENOMIC DNA]</scope>
    <source>
        <strain evidence="2">ATCC 700492 / JCM 21426 / NBRC 103028 / MMB-1</strain>
    </source>
</reference>
<keyword evidence="2" id="KW-1185">Reference proteome</keyword>
<evidence type="ECO:0000313" key="2">
    <source>
        <dbReference type="Proteomes" id="UP000001062"/>
    </source>
</evidence>
<dbReference type="Proteomes" id="UP000001062">
    <property type="component" value="Chromosome"/>
</dbReference>
<organism evidence="1 2">
    <name type="scientific">Marinomonas mediterranea (strain ATCC 700492 / JCM 21426 / NBRC 103028 / MMB-1)</name>
    <dbReference type="NCBI Taxonomy" id="717774"/>
    <lineage>
        <taxon>Bacteria</taxon>
        <taxon>Pseudomonadati</taxon>
        <taxon>Pseudomonadota</taxon>
        <taxon>Gammaproteobacteria</taxon>
        <taxon>Oceanospirillales</taxon>
        <taxon>Oceanospirillaceae</taxon>
        <taxon>Marinomonas</taxon>
    </lineage>
</organism>
<gene>
    <name evidence="1" type="ordered locus">Marme_3056</name>
</gene>
<dbReference type="eggNOG" id="ENOG5034B91">
    <property type="taxonomic scope" value="Bacteria"/>
</dbReference>
<dbReference type="KEGG" id="mme:Marme_3056"/>
<dbReference type="AlphaFoldDB" id="F2K295"/>
<protein>
    <submittedName>
        <fullName evidence="1">Uncharacterized protein</fullName>
    </submittedName>
</protein>
<dbReference type="RefSeq" id="WP_013662177.1">
    <property type="nucleotide sequence ID" value="NC_015276.1"/>
</dbReference>
<dbReference type="PATRIC" id="fig|717774.3.peg.3144"/>
<name>F2K295_MARM1</name>
<proteinExistence type="predicted"/>